<dbReference type="Proteomes" id="UP000558284">
    <property type="component" value="Unassembled WGS sequence"/>
</dbReference>
<sequence length="269" mass="29430">MLVSTRLILVIAVLSVLPLPGTALAARVLLPHRAVYDLALVKASAPSGVGMVTGRMSYEFSGSACVGYTTQTRVVLRVISEEADGVIDRQSTTFEDPGGKSFSFVTKSYIDEELQEEVRGTATRQDEDVKVKLEKPKQQTLNIGSTLFPTQQMLDVLSRADAGEMFYETRLFDDSSEAITTSILIGKEAEIEQKNPVTPALAKGRVWPVTKTYFDESDKEGVTVPQSTLRFTLHETGIMRDFVTDNGDFSLSGKIISLEVSDMNSATCE</sequence>
<dbReference type="RefSeq" id="WP_181060846.1">
    <property type="nucleotide sequence ID" value="NZ_JACDTY010000017.1"/>
</dbReference>
<protein>
    <submittedName>
        <fullName evidence="1">DUF1849 family protein</fullName>
    </submittedName>
</protein>
<organism evidence="1 2">
    <name type="scientific">Mesorhizobium neociceri</name>
    <dbReference type="NCBI Taxonomy" id="1307853"/>
    <lineage>
        <taxon>Bacteria</taxon>
        <taxon>Pseudomonadati</taxon>
        <taxon>Pseudomonadota</taxon>
        <taxon>Alphaproteobacteria</taxon>
        <taxon>Hyphomicrobiales</taxon>
        <taxon>Phyllobacteriaceae</taxon>
        <taxon>Mesorhizobium</taxon>
    </lineage>
</organism>
<proteinExistence type="predicted"/>
<gene>
    <name evidence="1" type="ORF">H0241_26860</name>
</gene>
<evidence type="ECO:0000313" key="1">
    <source>
        <dbReference type="EMBL" id="MBA1143842.1"/>
    </source>
</evidence>
<accession>A0A838BC64</accession>
<dbReference type="AlphaFoldDB" id="A0A838BC64"/>
<name>A0A838BC64_9HYPH</name>
<reference evidence="1 2" key="1">
    <citation type="submission" date="2020-07" db="EMBL/GenBank/DDBJ databases">
        <title>Definition of the novel symbiovar canariense within Mesorhizobium novociceri, a new species of genus Mesorhizobium nodulating Cicer canariense in the Caldera de Taburiente National Park (La Palma, Canary Islands).</title>
        <authorList>
            <person name="Leon-Barrios M."/>
            <person name="Perez-Yepez J."/>
            <person name="Flores-Felix J.D."/>
            <person name="Ramirez-Baena M.H."/>
            <person name="Pulido-Suarez L."/>
            <person name="Igual J.M."/>
            <person name="Velazquez E."/>
            <person name="Peix A."/>
        </authorList>
    </citation>
    <scope>NUCLEOTIDE SEQUENCE [LARGE SCALE GENOMIC DNA]</scope>
    <source>
        <strain evidence="1 2">CCANP35</strain>
    </source>
</reference>
<dbReference type="EMBL" id="JACDTY010000017">
    <property type="protein sequence ID" value="MBA1143842.1"/>
    <property type="molecule type" value="Genomic_DNA"/>
</dbReference>
<dbReference type="InterPro" id="IPR015000">
    <property type="entry name" value="EipB-like"/>
</dbReference>
<comment type="caution">
    <text evidence="1">The sequence shown here is derived from an EMBL/GenBank/DDBJ whole genome shotgun (WGS) entry which is preliminary data.</text>
</comment>
<keyword evidence="2" id="KW-1185">Reference proteome</keyword>
<evidence type="ECO:0000313" key="2">
    <source>
        <dbReference type="Proteomes" id="UP000558284"/>
    </source>
</evidence>
<dbReference type="Pfam" id="PF08904">
    <property type="entry name" value="EipB_like"/>
    <property type="match status" value="1"/>
</dbReference>